<dbReference type="RefSeq" id="WP_126535479.1">
    <property type="nucleotide sequence ID" value="NZ_BSPM01000008.1"/>
</dbReference>
<organism evidence="3 4">
    <name type="scientific">Oharaeibacter diazotrophicus</name>
    <dbReference type="NCBI Taxonomy" id="1920512"/>
    <lineage>
        <taxon>Bacteria</taxon>
        <taxon>Pseudomonadati</taxon>
        <taxon>Pseudomonadota</taxon>
        <taxon>Alphaproteobacteria</taxon>
        <taxon>Hyphomicrobiales</taxon>
        <taxon>Pleomorphomonadaceae</taxon>
        <taxon>Oharaeibacter</taxon>
    </lineage>
</organism>
<evidence type="ECO:0000256" key="2">
    <source>
        <dbReference type="SAM" id="SignalP"/>
    </source>
</evidence>
<evidence type="ECO:0000313" key="3">
    <source>
        <dbReference type="EMBL" id="TDP87403.1"/>
    </source>
</evidence>
<keyword evidence="4" id="KW-1185">Reference proteome</keyword>
<dbReference type="Proteomes" id="UP000294547">
    <property type="component" value="Unassembled WGS sequence"/>
</dbReference>
<dbReference type="AlphaFoldDB" id="A0A4R6RL92"/>
<comment type="caution">
    <text evidence="3">The sequence shown here is derived from an EMBL/GenBank/DDBJ whole genome shotgun (WGS) entry which is preliminary data.</text>
</comment>
<protein>
    <recommendedName>
        <fullName evidence="5">AsmA-like protein</fullName>
    </recommendedName>
</protein>
<evidence type="ECO:0000256" key="1">
    <source>
        <dbReference type="SAM" id="MobiDB-lite"/>
    </source>
</evidence>
<feature type="chain" id="PRO_5020888638" description="AsmA-like protein" evidence="2">
    <location>
        <begin position="25"/>
        <end position="718"/>
    </location>
</feature>
<dbReference type="EMBL" id="SNXY01000006">
    <property type="protein sequence ID" value="TDP87403.1"/>
    <property type="molecule type" value="Genomic_DNA"/>
</dbReference>
<sequence>MTSSAKVRLAAGLFFALHASTALAGPRADLVRDWLTASSFGLPVTIGAVREEPRSQSVVLENVVIGDLEKDFVTIVYPTLTVEDPRRTPTGDFAAHAIRIAGMKADVRLDMEHWVPDLAALSKANDEGSDPMVPDGGQTEDDAAGGNAADGNGATADGATPDEPATAEKPPVARLSFQAETFVVERFVSPFASPTFDAKASSFDKAIAIARWSTRIRTDWAEYTNADYDTTDAAGGTTKVSYGSIYLSGMHDGRIERSGAKSIEETIAANGTDAKVTIGETSTRGADIGAYLDAFDPAAYVDGKGDGRWHTLVAEAGYRDIRVEFDGGVLAVGDVTTTGARIRQTPKPAMAIFQALFADPKLPERDPLAFARDVLPNVTGLFGFDQVKVTDISVDAPDDITFRLGEIAVDQADADGIGAITFRNGELKAGEAGSGSLNLVTLGNLKFGSLGALLSLADASKTAEGPSPQAMMDAVLDGSPTLDFLEVAGLAIETPQGNLGLDSFAITEGDWYKALARRYDLSFSRAFLPVAMITDPDAKEQLTAMGYDQVAVSGAATMTWDTDKGDVHLEDATVKVADMGVLSGDVHLGNLPLSIFLDPATIEARMQEGTLVSGSIGFGNAGVVERAFEVQAKKLNQKPDDFRKSVGDAMPLMLGFLDDQRIQQKFADVLKTFLNDPQSIVLTLAPTAPLPFSALAAIQTEAPGEVLDLLKVDVKANE</sequence>
<gene>
    <name evidence="3" type="ORF">EDD54_1297</name>
</gene>
<feature type="signal peptide" evidence="2">
    <location>
        <begin position="1"/>
        <end position="24"/>
    </location>
</feature>
<feature type="region of interest" description="Disordered" evidence="1">
    <location>
        <begin position="125"/>
        <end position="169"/>
    </location>
</feature>
<proteinExistence type="predicted"/>
<accession>A0A4R6RL92</accession>
<dbReference type="OrthoDB" id="8145316at2"/>
<feature type="compositionally biased region" description="Low complexity" evidence="1">
    <location>
        <begin position="144"/>
        <end position="159"/>
    </location>
</feature>
<evidence type="ECO:0008006" key="5">
    <source>
        <dbReference type="Google" id="ProtNLM"/>
    </source>
</evidence>
<evidence type="ECO:0000313" key="4">
    <source>
        <dbReference type="Proteomes" id="UP000294547"/>
    </source>
</evidence>
<name>A0A4R6RL92_9HYPH</name>
<keyword evidence="2" id="KW-0732">Signal</keyword>
<reference evidence="3 4" key="1">
    <citation type="submission" date="2019-03" db="EMBL/GenBank/DDBJ databases">
        <title>Genomic Encyclopedia of Type Strains, Phase IV (KMG-IV): sequencing the most valuable type-strain genomes for metagenomic binning, comparative biology and taxonomic classification.</title>
        <authorList>
            <person name="Goeker M."/>
        </authorList>
    </citation>
    <scope>NUCLEOTIDE SEQUENCE [LARGE SCALE GENOMIC DNA]</scope>
    <source>
        <strain evidence="3 4">DSM 102969</strain>
    </source>
</reference>